<organism evidence="1 2">
    <name type="scientific">Cetraspora pellucida</name>
    <dbReference type="NCBI Taxonomy" id="1433469"/>
    <lineage>
        <taxon>Eukaryota</taxon>
        <taxon>Fungi</taxon>
        <taxon>Fungi incertae sedis</taxon>
        <taxon>Mucoromycota</taxon>
        <taxon>Glomeromycotina</taxon>
        <taxon>Glomeromycetes</taxon>
        <taxon>Diversisporales</taxon>
        <taxon>Gigasporaceae</taxon>
        <taxon>Cetraspora</taxon>
    </lineage>
</organism>
<proteinExistence type="predicted"/>
<accession>A0ACA9NPD8</accession>
<sequence>MTHTYINKNGIPIYAEQKIIQTDLKAQDILKTKTPIPDNFLKLENEDIPHSVYISPQILERKPTFGGITIENKKEIIIDEPFSKDQECQTNLTGQQILNQINQLQQEDNLNQQTIIGLQKAKGDNNQELQGQITTLITERDNIQQNLTNLTNKLKRTQKNFLVSLFRSGKKSQQIKDLRIEMIKLRAKLIEKDQQIENLQNQADDLNQQLTLADSTIGTLHQELNQKDDEITELNITIRKLEDEKKVLKDELDIEKGWWDKWLNDNESHY</sequence>
<reference evidence="1" key="1">
    <citation type="submission" date="2021-06" db="EMBL/GenBank/DDBJ databases">
        <authorList>
            <person name="Kallberg Y."/>
            <person name="Tangrot J."/>
            <person name="Rosling A."/>
        </authorList>
    </citation>
    <scope>NUCLEOTIDE SEQUENCE</scope>
    <source>
        <strain evidence="1">28 12/20/2015</strain>
    </source>
</reference>
<dbReference type="EMBL" id="CAJVPW010016114">
    <property type="protein sequence ID" value="CAG8667450.1"/>
    <property type="molecule type" value="Genomic_DNA"/>
</dbReference>
<gene>
    <name evidence="1" type="ORF">SPELUC_LOCUS9512</name>
</gene>
<evidence type="ECO:0000313" key="2">
    <source>
        <dbReference type="Proteomes" id="UP000789366"/>
    </source>
</evidence>
<protein>
    <submittedName>
        <fullName evidence="1">9379_t:CDS:1</fullName>
    </submittedName>
</protein>
<name>A0ACA9NPD8_9GLOM</name>
<keyword evidence="2" id="KW-1185">Reference proteome</keyword>
<evidence type="ECO:0000313" key="1">
    <source>
        <dbReference type="EMBL" id="CAG8667450.1"/>
    </source>
</evidence>
<dbReference type="Proteomes" id="UP000789366">
    <property type="component" value="Unassembled WGS sequence"/>
</dbReference>
<comment type="caution">
    <text evidence="1">The sequence shown here is derived from an EMBL/GenBank/DDBJ whole genome shotgun (WGS) entry which is preliminary data.</text>
</comment>